<dbReference type="AlphaFoldDB" id="A0A830HAI9"/>
<evidence type="ECO:0000313" key="2">
    <source>
        <dbReference type="EMBL" id="GHP02439.1"/>
    </source>
</evidence>
<dbReference type="PANTHER" id="PTHR36327">
    <property type="entry name" value="UNNAMED PRODUCT"/>
    <property type="match status" value="1"/>
</dbReference>
<comment type="caution">
    <text evidence="2">The sequence shown here is derived from an EMBL/GenBank/DDBJ whole genome shotgun (WGS) entry which is preliminary data.</text>
</comment>
<evidence type="ECO:0000256" key="1">
    <source>
        <dbReference type="SAM" id="MobiDB-lite"/>
    </source>
</evidence>
<reference evidence="2" key="1">
    <citation type="submission" date="2020-10" db="EMBL/GenBank/DDBJ databases">
        <title>Unveiling of a novel bifunctional photoreceptor, Dualchrome1, isolated from a cosmopolitan green alga.</title>
        <authorList>
            <person name="Suzuki S."/>
            <person name="Kawachi M."/>
        </authorList>
    </citation>
    <scope>NUCLEOTIDE SEQUENCE</scope>
    <source>
        <strain evidence="2">NIES 2893</strain>
    </source>
</reference>
<proteinExistence type="predicted"/>
<protein>
    <submittedName>
        <fullName evidence="2">Uncharacterized protein</fullName>
    </submittedName>
</protein>
<dbReference type="PANTHER" id="PTHR36327:SF1">
    <property type="entry name" value="OS03G0731100 PROTEIN"/>
    <property type="match status" value="1"/>
</dbReference>
<gene>
    <name evidence="2" type="ORF">PPROV_000119600</name>
</gene>
<sequence length="215" mass="23733">MLPVRSSLHTRGGGGGGGGGFGFGLRTCSHVRASARRQSSVLGRVRVQSSLQSSLHAQQRDYGDGASSFVSTIQRMQRRTLITTIMLGISAQVPLSARADEEVVVPAAEEVAVTDEPAPVPEPEPTPPPEPEIKESARLQKARKIADSDADTALIRKLKAASDEKREERKEERLQQYYKKNYGDYFGVIKKYCDSPFQKCSENDKAINKWLEQNE</sequence>
<dbReference type="EMBL" id="BNJQ01000003">
    <property type="protein sequence ID" value="GHP02439.1"/>
    <property type="molecule type" value="Genomic_DNA"/>
</dbReference>
<feature type="compositionally biased region" description="Pro residues" evidence="1">
    <location>
        <begin position="118"/>
        <end position="130"/>
    </location>
</feature>
<organism evidence="2 3">
    <name type="scientific">Pycnococcus provasolii</name>
    <dbReference type="NCBI Taxonomy" id="41880"/>
    <lineage>
        <taxon>Eukaryota</taxon>
        <taxon>Viridiplantae</taxon>
        <taxon>Chlorophyta</taxon>
        <taxon>Pseudoscourfieldiophyceae</taxon>
        <taxon>Pseudoscourfieldiales</taxon>
        <taxon>Pycnococcaceae</taxon>
        <taxon>Pycnococcus</taxon>
    </lineage>
</organism>
<keyword evidence="3" id="KW-1185">Reference proteome</keyword>
<dbReference type="OrthoDB" id="544623at2759"/>
<accession>A0A830HAI9</accession>
<evidence type="ECO:0000313" key="3">
    <source>
        <dbReference type="Proteomes" id="UP000660262"/>
    </source>
</evidence>
<feature type="region of interest" description="Disordered" evidence="1">
    <location>
        <begin position="111"/>
        <end position="146"/>
    </location>
</feature>
<dbReference type="Proteomes" id="UP000660262">
    <property type="component" value="Unassembled WGS sequence"/>
</dbReference>
<name>A0A830HAI9_9CHLO</name>